<evidence type="ECO:0000256" key="9">
    <source>
        <dbReference type="ARBA" id="ARBA00022848"/>
    </source>
</evidence>
<keyword evidence="10" id="KW-0560">Oxidoreductase</keyword>
<dbReference type="GO" id="GO:0020037">
    <property type="term" value="F:heme binding"/>
    <property type="evidence" value="ECO:0007669"/>
    <property type="project" value="InterPro"/>
</dbReference>
<dbReference type="GO" id="GO:0005506">
    <property type="term" value="F:iron ion binding"/>
    <property type="evidence" value="ECO:0007669"/>
    <property type="project" value="InterPro"/>
</dbReference>
<evidence type="ECO:0000256" key="11">
    <source>
        <dbReference type="ARBA" id="ARBA00023004"/>
    </source>
</evidence>
<dbReference type="Ensembl" id="ENSCHIT00010056573.1">
    <property type="protein sequence ID" value="ENSCHIP00010040575.1"/>
    <property type="gene ID" value="ENSCHIG00010029795.1"/>
</dbReference>
<dbReference type="Gene3D" id="1.10.630.10">
    <property type="entry name" value="Cytochrome P450"/>
    <property type="match status" value="1"/>
</dbReference>
<feature type="transmembrane region" description="Helical" evidence="14">
    <location>
        <begin position="12"/>
        <end position="33"/>
    </location>
</feature>
<dbReference type="InterPro" id="IPR036396">
    <property type="entry name" value="Cyt_P450_sf"/>
</dbReference>
<dbReference type="GO" id="GO:0005789">
    <property type="term" value="C:endoplasmic reticulum membrane"/>
    <property type="evidence" value="ECO:0007669"/>
    <property type="project" value="UniProtKB-SubCell"/>
</dbReference>
<protein>
    <recommendedName>
        <fullName evidence="5">unspecific monooxygenase</fullName>
        <ecNumber evidence="5">1.14.14.1</ecNumber>
    </recommendedName>
</protein>
<evidence type="ECO:0000256" key="8">
    <source>
        <dbReference type="ARBA" id="ARBA00022824"/>
    </source>
</evidence>
<proteinExistence type="inferred from homology"/>
<keyword evidence="6" id="KW-0349">Heme</keyword>
<keyword evidence="14" id="KW-0812">Transmembrane</keyword>
<evidence type="ECO:0000313" key="15">
    <source>
        <dbReference type="Ensembl" id="ENSCHIP00010040575.1"/>
    </source>
</evidence>
<keyword evidence="7" id="KW-0479">Metal-binding</keyword>
<dbReference type="InterPro" id="IPR050705">
    <property type="entry name" value="Cytochrome_P450_3A"/>
</dbReference>
<dbReference type="AlphaFoldDB" id="A0A8C2SCY7"/>
<dbReference type="SUPFAM" id="SSF48264">
    <property type="entry name" value="Cytochrome P450"/>
    <property type="match status" value="1"/>
</dbReference>
<comment type="subcellular location">
    <subcellularLocation>
        <location evidence="3">Endoplasmic reticulum membrane</location>
        <topology evidence="3">Peripheral membrane protein</topology>
    </subcellularLocation>
    <subcellularLocation>
        <location evidence="2">Microsome membrane</location>
        <topology evidence="2">Peripheral membrane protein</topology>
    </subcellularLocation>
</comment>
<evidence type="ECO:0000256" key="1">
    <source>
        <dbReference type="ARBA" id="ARBA00001971"/>
    </source>
</evidence>
<keyword evidence="14" id="KW-1133">Transmembrane helix</keyword>
<evidence type="ECO:0000256" key="12">
    <source>
        <dbReference type="ARBA" id="ARBA00023033"/>
    </source>
</evidence>
<reference evidence="15" key="1">
    <citation type="submission" date="2019-03" db="EMBL/GenBank/DDBJ databases">
        <title>Genome sequencing and reference-guided assembly of Black Bengal Goat (Capra hircus).</title>
        <authorList>
            <person name="Siddiki A.Z."/>
            <person name="Baten A."/>
            <person name="Billah M."/>
            <person name="Alam M.A.U."/>
            <person name="Shawrob K.S.M."/>
            <person name="Saha S."/>
            <person name="Chowdhury M."/>
            <person name="Rahman A.H."/>
            <person name="Stear M."/>
            <person name="Miah G."/>
            <person name="Das G.B."/>
            <person name="Hossain M.M."/>
            <person name="Kumkum M."/>
            <person name="Islam M.S."/>
            <person name="Mollah A.M."/>
            <person name="Ahsan A."/>
            <person name="Tusar F."/>
            <person name="Khan M.K.I."/>
        </authorList>
    </citation>
    <scope>NUCLEOTIDE SEQUENCE [LARGE SCALE GENOMIC DNA]</scope>
</reference>
<evidence type="ECO:0000256" key="7">
    <source>
        <dbReference type="ARBA" id="ARBA00022723"/>
    </source>
</evidence>
<keyword evidence="12" id="KW-0503">Monooxygenase</keyword>
<name>A0A8C2SCY7_CAPHI</name>
<evidence type="ECO:0000256" key="14">
    <source>
        <dbReference type="SAM" id="Phobius"/>
    </source>
</evidence>
<evidence type="ECO:0000256" key="3">
    <source>
        <dbReference type="ARBA" id="ARBA00004406"/>
    </source>
</evidence>
<evidence type="ECO:0000256" key="13">
    <source>
        <dbReference type="ARBA" id="ARBA00023136"/>
    </source>
</evidence>
<evidence type="ECO:0000256" key="2">
    <source>
        <dbReference type="ARBA" id="ARBA00004174"/>
    </source>
</evidence>
<keyword evidence="11" id="KW-0408">Iron</keyword>
<dbReference type="PANTHER" id="PTHR24302:SF38">
    <property type="entry name" value="CYTOCHROME P450 3A5"/>
    <property type="match status" value="1"/>
</dbReference>
<evidence type="ECO:0000256" key="10">
    <source>
        <dbReference type="ARBA" id="ARBA00023002"/>
    </source>
</evidence>
<evidence type="ECO:0000256" key="5">
    <source>
        <dbReference type="ARBA" id="ARBA00012109"/>
    </source>
</evidence>
<organism evidence="15">
    <name type="scientific">Capra hircus</name>
    <name type="common">Goat</name>
    <dbReference type="NCBI Taxonomy" id="9925"/>
    <lineage>
        <taxon>Eukaryota</taxon>
        <taxon>Metazoa</taxon>
        <taxon>Chordata</taxon>
        <taxon>Craniata</taxon>
        <taxon>Vertebrata</taxon>
        <taxon>Euteleostomi</taxon>
        <taxon>Mammalia</taxon>
        <taxon>Eutheria</taxon>
        <taxon>Laurasiatheria</taxon>
        <taxon>Artiodactyla</taxon>
        <taxon>Ruminantia</taxon>
        <taxon>Pecora</taxon>
        <taxon>Bovidae</taxon>
        <taxon>Caprinae</taxon>
        <taxon>Capra</taxon>
    </lineage>
</organism>
<reference evidence="15" key="2">
    <citation type="submission" date="2025-08" db="UniProtKB">
        <authorList>
            <consortium name="Ensembl"/>
        </authorList>
    </citation>
    <scope>IDENTIFICATION</scope>
</reference>
<sequence length="100" mass="11235">MELIPSFSLETWVLLATGLVLLYLYGTYSHGLFKKLGVPGPRPLPLFGNILSYRKVFGPLGIMKNAITVAEDEHWKRIRTLLSPTFTSGKLKEVKEEGFP</sequence>
<keyword evidence="13 14" id="KW-0472">Membrane</keyword>
<dbReference type="GO" id="GO:0070989">
    <property type="term" value="P:oxidative demethylation"/>
    <property type="evidence" value="ECO:0007669"/>
    <property type="project" value="TreeGrafter"/>
</dbReference>
<comment type="cofactor">
    <cofactor evidence="1">
        <name>heme</name>
        <dbReference type="ChEBI" id="CHEBI:30413"/>
    </cofactor>
</comment>
<evidence type="ECO:0000256" key="6">
    <source>
        <dbReference type="ARBA" id="ARBA00022617"/>
    </source>
</evidence>
<dbReference type="GO" id="GO:0008202">
    <property type="term" value="P:steroid metabolic process"/>
    <property type="evidence" value="ECO:0007669"/>
    <property type="project" value="TreeGrafter"/>
</dbReference>
<keyword evidence="9" id="KW-0492">Microsome</keyword>
<keyword evidence="8" id="KW-0256">Endoplasmic reticulum</keyword>
<dbReference type="GO" id="GO:0050649">
    <property type="term" value="F:testosterone 6-beta-hydroxylase activity"/>
    <property type="evidence" value="ECO:0007669"/>
    <property type="project" value="TreeGrafter"/>
</dbReference>
<dbReference type="EC" id="1.14.14.1" evidence="5"/>
<dbReference type="PANTHER" id="PTHR24302">
    <property type="entry name" value="CYTOCHROME P450 FAMILY 3"/>
    <property type="match status" value="1"/>
</dbReference>
<dbReference type="GO" id="GO:0016712">
    <property type="term" value="F:oxidoreductase activity, acting on paired donors, with incorporation or reduction of molecular oxygen, reduced flavin or flavoprotein as one donor, and incorporation of one atom of oxygen"/>
    <property type="evidence" value="ECO:0007669"/>
    <property type="project" value="UniProtKB-EC"/>
</dbReference>
<comment type="similarity">
    <text evidence="4">Belongs to the cytochrome P450 family.</text>
</comment>
<accession>A0A8C2SCY7</accession>
<evidence type="ECO:0000256" key="4">
    <source>
        <dbReference type="ARBA" id="ARBA00010617"/>
    </source>
</evidence>